<dbReference type="PANTHER" id="PTHR34129">
    <property type="entry name" value="BLR1139 PROTEIN"/>
    <property type="match status" value="1"/>
</dbReference>
<name>I3WYQ6_SINF2</name>
<gene>
    <name evidence="1" type="ORF">USDA257_c01620</name>
</gene>
<dbReference type="InterPro" id="IPR009297">
    <property type="entry name" value="DUF952"/>
</dbReference>
<dbReference type="KEGG" id="sfd:USDA257_c01620"/>
<dbReference type="Gene3D" id="3.20.170.20">
    <property type="entry name" value="Protein of unknown function DUF952"/>
    <property type="match status" value="1"/>
</dbReference>
<sequence>MTSSPLEAGGNPLLIDAPWWTCADICGKAMARIHDDERTKMNATIYKIVPALLWQEARRAGQFAGAPVDLADGFIHFSTRDQVTETAARHFEGQTDLLLVAVDPNSLGDKLIYEPSRGGALFPHLYAPLTLDAVLWEKPLPLGADGSHVFPELAP</sequence>
<dbReference type="HOGENOM" id="CLU_129452_0_0_5"/>
<dbReference type="Pfam" id="PF06108">
    <property type="entry name" value="DUF952"/>
    <property type="match status" value="1"/>
</dbReference>
<dbReference type="PANTHER" id="PTHR34129:SF1">
    <property type="entry name" value="DUF952 DOMAIN-CONTAINING PROTEIN"/>
    <property type="match status" value="1"/>
</dbReference>
<evidence type="ECO:0008006" key="3">
    <source>
        <dbReference type="Google" id="ProtNLM"/>
    </source>
</evidence>
<dbReference type="PATRIC" id="fig|1185652.3.peg.165"/>
<dbReference type="eggNOG" id="COG3502">
    <property type="taxonomic scope" value="Bacteria"/>
</dbReference>
<proteinExistence type="predicted"/>
<evidence type="ECO:0000313" key="1">
    <source>
        <dbReference type="EMBL" id="AFL48762.1"/>
    </source>
</evidence>
<dbReference type="Proteomes" id="UP000006180">
    <property type="component" value="Chromosome"/>
</dbReference>
<dbReference type="STRING" id="1185652.USDA257_c01620"/>
<dbReference type="SUPFAM" id="SSF56399">
    <property type="entry name" value="ADP-ribosylation"/>
    <property type="match status" value="1"/>
</dbReference>
<accession>I3WYQ6</accession>
<reference evidence="1 2" key="1">
    <citation type="journal article" date="2012" name="J. Bacteriol.">
        <title>Complete genome sequence of the broad-host-range strain Sinorhizobium fredii USDA257.</title>
        <authorList>
            <person name="Schuldes J."/>
            <person name="Rodriguez Orbegoso M."/>
            <person name="Schmeisser C."/>
            <person name="Krishnan H.B."/>
            <person name="Daniel R."/>
            <person name="Streit W.R."/>
        </authorList>
    </citation>
    <scope>NUCLEOTIDE SEQUENCE [LARGE SCALE GENOMIC DNA]</scope>
    <source>
        <strain evidence="1 2">USDA 257</strain>
    </source>
</reference>
<evidence type="ECO:0000313" key="2">
    <source>
        <dbReference type="Proteomes" id="UP000006180"/>
    </source>
</evidence>
<organism evidence="1 2">
    <name type="scientific">Sinorhizobium fredii (strain USDA 257)</name>
    <dbReference type="NCBI Taxonomy" id="1185652"/>
    <lineage>
        <taxon>Bacteria</taxon>
        <taxon>Pseudomonadati</taxon>
        <taxon>Pseudomonadota</taxon>
        <taxon>Alphaproteobacteria</taxon>
        <taxon>Hyphomicrobiales</taxon>
        <taxon>Rhizobiaceae</taxon>
        <taxon>Sinorhizobium/Ensifer group</taxon>
        <taxon>Sinorhizobium</taxon>
    </lineage>
</organism>
<protein>
    <recommendedName>
        <fullName evidence="3">DUF952 domain-containing protein</fullName>
    </recommendedName>
</protein>
<dbReference type="EMBL" id="CP003563">
    <property type="protein sequence ID" value="AFL48762.1"/>
    <property type="molecule type" value="Genomic_DNA"/>
</dbReference>
<dbReference type="AlphaFoldDB" id="I3WYQ6"/>